<dbReference type="FunFam" id="3.20.20.120:FF:000007">
    <property type="entry name" value="Mitochondrial enolase superfamily member 1"/>
    <property type="match status" value="1"/>
</dbReference>
<dbReference type="GO" id="GO:0000287">
    <property type="term" value="F:magnesium ion binding"/>
    <property type="evidence" value="ECO:0007669"/>
    <property type="project" value="UniProtKB-ARBA"/>
</dbReference>
<dbReference type="PROSITE" id="PS00909">
    <property type="entry name" value="MR_MLE_2"/>
    <property type="match status" value="1"/>
</dbReference>
<dbReference type="EMBL" id="CP014168">
    <property type="protein sequence ID" value="AOH85503.1"/>
    <property type="molecule type" value="Genomic_DNA"/>
</dbReference>
<evidence type="ECO:0000256" key="2">
    <source>
        <dbReference type="ARBA" id="ARBA00001946"/>
    </source>
</evidence>
<name>A0A1B3ZDJ9_9SPHN</name>
<evidence type="ECO:0000256" key="5">
    <source>
        <dbReference type="ARBA" id="ARBA00022842"/>
    </source>
</evidence>
<keyword evidence="4" id="KW-0479">Metal-binding</keyword>
<dbReference type="Gene3D" id="3.20.20.120">
    <property type="entry name" value="Enolase-like C-terminal domain"/>
    <property type="match status" value="1"/>
</dbReference>
<dbReference type="KEGG" id="span:AWL63_17735"/>
<dbReference type="CDD" id="cd03324">
    <property type="entry name" value="rTSbeta_L-fuconate_dehydratase"/>
    <property type="match status" value="1"/>
</dbReference>
<dbReference type="InterPro" id="IPR046945">
    <property type="entry name" value="RHMD-like"/>
</dbReference>
<dbReference type="InterPro" id="IPR013342">
    <property type="entry name" value="Mandelate_racemase_C"/>
</dbReference>
<dbReference type="STRING" id="1560345.AWL63_17735"/>
<dbReference type="InterPro" id="IPR013341">
    <property type="entry name" value="Mandelate_racemase_N_dom"/>
</dbReference>
<dbReference type="AlphaFoldDB" id="A0A1B3ZDJ9"/>
<feature type="domain" description="Mandelate racemase/muconate lactonizing enzyme C-terminal" evidence="7">
    <location>
        <begin position="198"/>
        <end position="294"/>
    </location>
</feature>
<dbReference type="InterPro" id="IPR036849">
    <property type="entry name" value="Enolase-like_C_sf"/>
</dbReference>
<dbReference type="SFLD" id="SFLDF00111">
    <property type="entry name" value="L-fuconate_dehydratase"/>
    <property type="match status" value="1"/>
</dbReference>
<dbReference type="Gene3D" id="3.30.390.10">
    <property type="entry name" value="Enolase-like, N-terminal domain"/>
    <property type="match status" value="1"/>
</dbReference>
<evidence type="ECO:0000259" key="7">
    <source>
        <dbReference type="SMART" id="SM00922"/>
    </source>
</evidence>
<evidence type="ECO:0000313" key="9">
    <source>
        <dbReference type="Proteomes" id="UP000094256"/>
    </source>
</evidence>
<keyword evidence="6" id="KW-0456">Lyase</keyword>
<dbReference type="SUPFAM" id="SSF54826">
    <property type="entry name" value="Enolase N-terminal domain-like"/>
    <property type="match status" value="1"/>
</dbReference>
<dbReference type="SMART" id="SM00922">
    <property type="entry name" value="MR_MLE"/>
    <property type="match status" value="1"/>
</dbReference>
<dbReference type="SFLD" id="SFLDG00179">
    <property type="entry name" value="mandelate_racemase"/>
    <property type="match status" value="1"/>
</dbReference>
<dbReference type="SFLD" id="SFLDS00001">
    <property type="entry name" value="Enolase"/>
    <property type="match status" value="1"/>
</dbReference>
<dbReference type="Pfam" id="PF02746">
    <property type="entry name" value="MR_MLE_N"/>
    <property type="match status" value="1"/>
</dbReference>
<evidence type="ECO:0000256" key="1">
    <source>
        <dbReference type="ARBA" id="ARBA00001737"/>
    </source>
</evidence>
<dbReference type="GO" id="GO:0050023">
    <property type="term" value="F:L-fuconate dehydratase activity"/>
    <property type="evidence" value="ECO:0007669"/>
    <property type="project" value="UniProtKB-EC"/>
</dbReference>
<dbReference type="PANTHER" id="PTHR13794">
    <property type="entry name" value="ENOLASE SUPERFAMILY, MANDELATE RACEMASE"/>
    <property type="match status" value="1"/>
</dbReference>
<proteinExistence type="predicted"/>
<sequence length="429" mass="47170">MTRITGLRTLDLRFPTSASLDGSDAMNPDPDYSAAYVILDTDVPGLGGHGLTFTIGRGNEVCVAAIEALRDLVVGLDLDWITADAGRFWRHITSDSQLRWIGPDKGAIHLATGAVVNAVWDLWAKAASKPLWRLVAEMSPEEIVRAVDFRYLTDCITPDEALALLRSREAGKAERVATLEAEGYPCYTTSAGWLGYSDEKLRRLAEEAVAAGFNHLKLKVGANLDDDIRRLRIARGAIGPDRALMIDANQVWEVDQAIDWVNALAFAKPWFIEEPTSPDDVLGHAAIRRGIGEVKVATGEMCQNRILFKQFIMAGAVDVVQIDACRIGGVNEILAVLLMAAKYDLPVCPHAGGVGLCEYVQHLAMIDYVAISGTREGRVIEYVDHLHEHFLDPCTIRDAAYLPPTRPGFSIEMKPETLVRYRFQNDTTA</sequence>
<dbReference type="RefSeq" id="WP_069206036.1">
    <property type="nucleotide sequence ID" value="NZ_CP014168.1"/>
</dbReference>
<dbReference type="EC" id="4.2.1.68" evidence="3"/>
<comment type="cofactor">
    <cofactor evidence="2">
        <name>Mg(2+)</name>
        <dbReference type="ChEBI" id="CHEBI:18420"/>
    </cofactor>
</comment>
<dbReference type="GO" id="GO:0009063">
    <property type="term" value="P:amino acid catabolic process"/>
    <property type="evidence" value="ECO:0007669"/>
    <property type="project" value="InterPro"/>
</dbReference>
<keyword evidence="5" id="KW-0460">Magnesium</keyword>
<evidence type="ECO:0000256" key="6">
    <source>
        <dbReference type="ARBA" id="ARBA00023239"/>
    </source>
</evidence>
<organism evidence="8 9">
    <name type="scientific">Sphingomonas panacis</name>
    <dbReference type="NCBI Taxonomy" id="1560345"/>
    <lineage>
        <taxon>Bacteria</taxon>
        <taxon>Pseudomonadati</taxon>
        <taxon>Pseudomonadota</taxon>
        <taxon>Alphaproteobacteria</taxon>
        <taxon>Sphingomonadales</taxon>
        <taxon>Sphingomonadaceae</taxon>
        <taxon>Sphingomonas</taxon>
    </lineage>
</organism>
<dbReference type="InterPro" id="IPR018110">
    <property type="entry name" value="Mandel_Rmase/mucon_lact_enz_CS"/>
</dbReference>
<evidence type="ECO:0000256" key="3">
    <source>
        <dbReference type="ARBA" id="ARBA00013142"/>
    </source>
</evidence>
<keyword evidence="9" id="KW-1185">Reference proteome</keyword>
<reference evidence="8 9" key="1">
    <citation type="submission" date="2016-01" db="EMBL/GenBank/DDBJ databases">
        <title>Complete genome and mega plasmid sequence of Sphingomonas panacis DCY99 elicits systemic resistance in rice to Xanthomonas oryzae.</title>
        <authorList>
            <person name="Kim Y.J."/>
            <person name="Yang D.C."/>
            <person name="Sing P."/>
        </authorList>
    </citation>
    <scope>NUCLEOTIDE SEQUENCE [LARGE SCALE GENOMIC DNA]</scope>
    <source>
        <strain evidence="8 9">DCY99</strain>
    </source>
</reference>
<evidence type="ECO:0000256" key="4">
    <source>
        <dbReference type="ARBA" id="ARBA00022723"/>
    </source>
</evidence>
<comment type="catalytic activity">
    <reaction evidence="1">
        <text>L-fuconate = 2-dehydro-3-deoxy-L-fuconate + H2O</text>
        <dbReference type="Rhea" id="RHEA:22772"/>
        <dbReference type="ChEBI" id="CHEBI:15377"/>
        <dbReference type="ChEBI" id="CHEBI:21291"/>
        <dbReference type="ChEBI" id="CHEBI:37448"/>
        <dbReference type="EC" id="4.2.1.68"/>
    </reaction>
</comment>
<dbReference type="InterPro" id="IPR034610">
    <property type="entry name" value="L-fuconate_dehydratase"/>
</dbReference>
<gene>
    <name evidence="8" type="ORF">AWL63_17735</name>
</gene>
<dbReference type="GO" id="GO:0016052">
    <property type="term" value="P:carbohydrate catabolic process"/>
    <property type="evidence" value="ECO:0007669"/>
    <property type="project" value="InterPro"/>
</dbReference>
<dbReference type="InterPro" id="IPR029017">
    <property type="entry name" value="Enolase-like_N"/>
</dbReference>
<dbReference type="Proteomes" id="UP000094256">
    <property type="component" value="Chromosome"/>
</dbReference>
<dbReference type="PANTHER" id="PTHR13794:SF58">
    <property type="entry name" value="MITOCHONDRIAL ENOLASE SUPERFAMILY MEMBER 1"/>
    <property type="match status" value="1"/>
</dbReference>
<dbReference type="Pfam" id="PF13378">
    <property type="entry name" value="MR_MLE_C"/>
    <property type="match status" value="1"/>
</dbReference>
<dbReference type="SUPFAM" id="SSF51604">
    <property type="entry name" value="Enolase C-terminal domain-like"/>
    <property type="match status" value="1"/>
</dbReference>
<dbReference type="InterPro" id="IPR029065">
    <property type="entry name" value="Enolase_C-like"/>
</dbReference>
<protein>
    <recommendedName>
        <fullName evidence="3">L-fuconate dehydratase</fullName>
        <ecNumber evidence="3">4.2.1.68</ecNumber>
    </recommendedName>
</protein>
<evidence type="ECO:0000313" key="8">
    <source>
        <dbReference type="EMBL" id="AOH85503.1"/>
    </source>
</evidence>
<accession>A0A1B3ZDJ9</accession>
<dbReference type="OrthoDB" id="9802699at2"/>